<evidence type="ECO:0000313" key="1">
    <source>
        <dbReference type="EMBL" id="CAI9743789.1"/>
    </source>
</evidence>
<evidence type="ECO:0000313" key="2">
    <source>
        <dbReference type="Proteomes" id="UP001162480"/>
    </source>
</evidence>
<accession>A0AA36C1E8</accession>
<keyword evidence="2" id="KW-1185">Reference proteome</keyword>
<sequence length="67" mass="7738">MGQSKKKSRNESNESVALSIGELRKYNYIRGNNFYTTLTSWPKKLINVLNYRSLSRCLFVNSNITSC</sequence>
<dbReference type="EMBL" id="OX597842">
    <property type="protein sequence ID" value="CAI9743789.1"/>
    <property type="molecule type" value="Genomic_DNA"/>
</dbReference>
<protein>
    <submittedName>
        <fullName evidence="1">Uncharacterized protein</fullName>
    </submittedName>
</protein>
<dbReference type="AlphaFoldDB" id="A0AA36C1E8"/>
<organism evidence="1 2">
    <name type="scientific">Octopus vulgaris</name>
    <name type="common">Common octopus</name>
    <dbReference type="NCBI Taxonomy" id="6645"/>
    <lineage>
        <taxon>Eukaryota</taxon>
        <taxon>Metazoa</taxon>
        <taxon>Spiralia</taxon>
        <taxon>Lophotrochozoa</taxon>
        <taxon>Mollusca</taxon>
        <taxon>Cephalopoda</taxon>
        <taxon>Coleoidea</taxon>
        <taxon>Octopodiformes</taxon>
        <taxon>Octopoda</taxon>
        <taxon>Incirrata</taxon>
        <taxon>Octopodidae</taxon>
        <taxon>Octopus</taxon>
    </lineage>
</organism>
<name>A0AA36C1E8_OCTVU</name>
<dbReference type="Proteomes" id="UP001162480">
    <property type="component" value="Chromosome 29"/>
</dbReference>
<reference evidence="1" key="1">
    <citation type="submission" date="2023-08" db="EMBL/GenBank/DDBJ databases">
        <authorList>
            <person name="Alioto T."/>
            <person name="Alioto T."/>
            <person name="Gomez Garrido J."/>
        </authorList>
    </citation>
    <scope>NUCLEOTIDE SEQUENCE</scope>
</reference>
<proteinExistence type="predicted"/>
<gene>
    <name evidence="1" type="ORF">OCTVUL_1B002536</name>
</gene>